<evidence type="ECO:0000259" key="1">
    <source>
        <dbReference type="Pfam" id="PF19580"/>
    </source>
</evidence>
<dbReference type="Proteomes" id="UP000533900">
    <property type="component" value="Unassembled WGS sequence"/>
</dbReference>
<gene>
    <name evidence="2" type="ORF">H7F21_02770</name>
</gene>
<feature type="domain" description="Endonuclease/exonuclease/phosphatase" evidence="1">
    <location>
        <begin position="9"/>
        <end position="314"/>
    </location>
</feature>
<proteinExistence type="predicted"/>
<dbReference type="SUPFAM" id="SSF56219">
    <property type="entry name" value="DNase I-like"/>
    <property type="match status" value="1"/>
</dbReference>
<sequence>MNNNSQEYTIAFYNIENLFDFENDPNTNDDDFLPVSAKRWTPKRYENKLRKLGSVISKIGDEATEHAPVIIGLAEVENKKVLSDLVRSKNLIEEAYSYVHYDSSDERGIDVALLYKDDLFKVESSETFSVYLQNDSGERDYTRDVLLVQGRLHEEKLNIIVNHWSSRREGEKETEHKRISAANVVNSIIKRLKKENTDAKIIVMGDFNDNPNDTSIRLMEKESDLFNPFKTVWSRDKGSLNHDFQWNLFDQIFFSVNFFDKRNSNLSFDKADVFNDKILTQYHGKYKGQPFRTYVGKKYRGGYSDHFPVYIQLKHSENNV</sequence>
<dbReference type="GO" id="GO:0004519">
    <property type="term" value="F:endonuclease activity"/>
    <property type="evidence" value="ECO:0007669"/>
    <property type="project" value="UniProtKB-KW"/>
</dbReference>
<comment type="caution">
    <text evidence="2">The sequence shown here is derived from an EMBL/GenBank/DDBJ whole genome shotgun (WGS) entry which is preliminary data.</text>
</comment>
<dbReference type="PANTHER" id="PTHR42834">
    <property type="entry name" value="ENDONUCLEASE/EXONUCLEASE/PHOSPHATASE FAMILY PROTEIN (AFU_ORTHOLOGUE AFUA_3G09210)"/>
    <property type="match status" value="1"/>
</dbReference>
<dbReference type="InterPro" id="IPR036691">
    <property type="entry name" value="Endo/exonu/phosph_ase_sf"/>
</dbReference>
<name>A0A842IM09_9FLAO</name>
<accession>A0A842IM09</accession>
<protein>
    <submittedName>
        <fullName evidence="2">Endonuclease</fullName>
    </submittedName>
</protein>
<evidence type="ECO:0000313" key="3">
    <source>
        <dbReference type="Proteomes" id="UP000533900"/>
    </source>
</evidence>
<dbReference type="InterPro" id="IPR005135">
    <property type="entry name" value="Endo/exonuclease/phosphatase"/>
</dbReference>
<keyword evidence="2" id="KW-0378">Hydrolase</keyword>
<dbReference type="EMBL" id="JACLCP010000001">
    <property type="protein sequence ID" value="MBC2844000.1"/>
    <property type="molecule type" value="Genomic_DNA"/>
</dbReference>
<dbReference type="PANTHER" id="PTHR42834:SF1">
    <property type="entry name" value="ENDONUCLEASE_EXONUCLEASE_PHOSPHATASE FAMILY PROTEIN (AFU_ORTHOLOGUE AFUA_3G09210)"/>
    <property type="match status" value="1"/>
</dbReference>
<evidence type="ECO:0000313" key="2">
    <source>
        <dbReference type="EMBL" id="MBC2844000.1"/>
    </source>
</evidence>
<keyword evidence="3" id="KW-1185">Reference proteome</keyword>
<dbReference type="Pfam" id="PF19580">
    <property type="entry name" value="Exo_endo_phos_3"/>
    <property type="match status" value="1"/>
</dbReference>
<dbReference type="RefSeq" id="WP_185787701.1">
    <property type="nucleotide sequence ID" value="NZ_JACLCP010000001.1"/>
</dbReference>
<reference evidence="2" key="1">
    <citation type="submission" date="2020-08" db="EMBL/GenBank/DDBJ databases">
        <title>Winogradskyella ouciana sp. nov., isolated from the hadal seawater of the Mariana Trench.</title>
        <authorList>
            <person name="He X."/>
        </authorList>
    </citation>
    <scope>NUCLEOTIDE SEQUENCE [LARGE SCALE GENOMIC DNA]</scope>
    <source>
        <strain evidence="2">KCTC 52348</strain>
    </source>
</reference>
<keyword evidence="2" id="KW-0540">Nuclease</keyword>
<keyword evidence="2" id="KW-0255">Endonuclease</keyword>
<organism evidence="2 3">
    <name type="scientific">Winogradskyella flava</name>
    <dbReference type="NCBI Taxonomy" id="1884876"/>
    <lineage>
        <taxon>Bacteria</taxon>
        <taxon>Pseudomonadati</taxon>
        <taxon>Bacteroidota</taxon>
        <taxon>Flavobacteriia</taxon>
        <taxon>Flavobacteriales</taxon>
        <taxon>Flavobacteriaceae</taxon>
        <taxon>Winogradskyella</taxon>
    </lineage>
</organism>
<dbReference type="Gene3D" id="3.60.10.10">
    <property type="entry name" value="Endonuclease/exonuclease/phosphatase"/>
    <property type="match status" value="1"/>
</dbReference>
<dbReference type="AlphaFoldDB" id="A0A842IM09"/>